<gene>
    <name evidence="2" type="ORF">SAMN02745202_01897</name>
</gene>
<dbReference type="Proteomes" id="UP000190065">
    <property type="component" value="Unassembled WGS sequence"/>
</dbReference>
<feature type="transmembrane region" description="Helical" evidence="1">
    <location>
        <begin position="30"/>
        <end position="48"/>
    </location>
</feature>
<protein>
    <submittedName>
        <fullName evidence="2">Uncharacterized protein</fullName>
    </submittedName>
</protein>
<name>A0A1T4QPW0_9BACT</name>
<evidence type="ECO:0000256" key="1">
    <source>
        <dbReference type="SAM" id="Phobius"/>
    </source>
</evidence>
<dbReference type="EMBL" id="FUXK01000024">
    <property type="protein sequence ID" value="SKA05726.1"/>
    <property type="molecule type" value="Genomic_DNA"/>
</dbReference>
<dbReference type="STRING" id="28136.SAMN02745202_01897"/>
<keyword evidence="1" id="KW-0472">Membrane</keyword>
<sequence>MNYYALSLLNIIIFLVISISKHFKVIHFRGILLWIVVLLTCIEIYFLWQVRHQKIRREKILTVGYILINITYVICSSLGLI</sequence>
<proteinExistence type="predicted"/>
<dbReference type="AlphaFoldDB" id="A0A1T4QPW0"/>
<reference evidence="2 3" key="1">
    <citation type="submission" date="2017-02" db="EMBL/GenBank/DDBJ databases">
        <authorList>
            <person name="Peterson S.W."/>
        </authorList>
    </citation>
    <scope>NUCLEOTIDE SEQUENCE [LARGE SCALE GENOMIC DNA]</scope>
    <source>
        <strain evidence="2 3">ATCC 43324</strain>
    </source>
</reference>
<organism evidence="2 3">
    <name type="scientific">Segatella oulorum</name>
    <dbReference type="NCBI Taxonomy" id="28136"/>
    <lineage>
        <taxon>Bacteria</taxon>
        <taxon>Pseudomonadati</taxon>
        <taxon>Bacteroidota</taxon>
        <taxon>Bacteroidia</taxon>
        <taxon>Bacteroidales</taxon>
        <taxon>Prevotellaceae</taxon>
        <taxon>Segatella</taxon>
    </lineage>
</organism>
<evidence type="ECO:0000313" key="2">
    <source>
        <dbReference type="EMBL" id="SKA05726.1"/>
    </source>
</evidence>
<accession>A0A1T4QPW0</accession>
<feature type="transmembrane region" description="Helical" evidence="1">
    <location>
        <begin position="60"/>
        <end position="80"/>
    </location>
</feature>
<evidence type="ECO:0000313" key="3">
    <source>
        <dbReference type="Proteomes" id="UP000190065"/>
    </source>
</evidence>
<keyword evidence="1" id="KW-0812">Transmembrane</keyword>
<keyword evidence="1" id="KW-1133">Transmembrane helix</keyword>